<keyword evidence="2" id="KW-0812">Transmembrane</keyword>
<dbReference type="EMBL" id="JALLBG020000085">
    <property type="protein sequence ID" value="KAL3766452.1"/>
    <property type="molecule type" value="Genomic_DNA"/>
</dbReference>
<feature type="transmembrane region" description="Helical" evidence="2">
    <location>
        <begin position="126"/>
        <end position="146"/>
    </location>
</feature>
<feature type="compositionally biased region" description="Gly residues" evidence="1">
    <location>
        <begin position="224"/>
        <end position="233"/>
    </location>
</feature>
<reference evidence="3 4" key="1">
    <citation type="submission" date="2024-10" db="EMBL/GenBank/DDBJ databases">
        <title>Updated reference genomes for cyclostephanoid diatoms.</title>
        <authorList>
            <person name="Roberts W.R."/>
            <person name="Alverson A.J."/>
        </authorList>
    </citation>
    <scope>NUCLEOTIDE SEQUENCE [LARGE SCALE GENOMIC DNA]</scope>
    <source>
        <strain evidence="3 4">AJA232-27</strain>
    </source>
</reference>
<evidence type="ECO:0000313" key="3">
    <source>
        <dbReference type="EMBL" id="KAL3766452.1"/>
    </source>
</evidence>
<gene>
    <name evidence="3" type="ORF">ACHAWU_007487</name>
</gene>
<dbReference type="Proteomes" id="UP001530293">
    <property type="component" value="Unassembled WGS sequence"/>
</dbReference>
<feature type="compositionally biased region" description="Basic residues" evidence="1">
    <location>
        <begin position="250"/>
        <end position="259"/>
    </location>
</feature>
<proteinExistence type="predicted"/>
<keyword evidence="2" id="KW-0472">Membrane</keyword>
<organism evidence="3 4">
    <name type="scientific">Discostella pseudostelligera</name>
    <dbReference type="NCBI Taxonomy" id="259834"/>
    <lineage>
        <taxon>Eukaryota</taxon>
        <taxon>Sar</taxon>
        <taxon>Stramenopiles</taxon>
        <taxon>Ochrophyta</taxon>
        <taxon>Bacillariophyta</taxon>
        <taxon>Coscinodiscophyceae</taxon>
        <taxon>Thalassiosirophycidae</taxon>
        <taxon>Stephanodiscales</taxon>
        <taxon>Stephanodiscaceae</taxon>
        <taxon>Discostella</taxon>
    </lineage>
</organism>
<evidence type="ECO:0000313" key="4">
    <source>
        <dbReference type="Proteomes" id="UP001530293"/>
    </source>
</evidence>
<name>A0ABD3MS00_9STRA</name>
<keyword evidence="2" id="KW-1133">Transmembrane helix</keyword>
<protein>
    <submittedName>
        <fullName evidence="3">Uncharacterized protein</fullName>
    </submittedName>
</protein>
<dbReference type="AlphaFoldDB" id="A0ABD3MS00"/>
<comment type="caution">
    <text evidence="3">The sequence shown here is derived from an EMBL/GenBank/DDBJ whole genome shotgun (WGS) entry which is preliminary data.</text>
</comment>
<keyword evidence="4" id="KW-1185">Reference proteome</keyword>
<sequence>MKVHAGQADRNIMGKKTMSISSWILILLLSSAWMSNDALSFHISSTSSRWTPPTTSLATTASNRHRLPNNIIHRKSIILNGLFDGNNNNDDNDSSNTKPSIPPDLLAEITQAEANTPAAQSRNQRIILYFTLTLLGVTTAFFNAFLSSLRYGEGSPSSDLAYYGFEWVQSNWITGFLFTNKIGGGLGLLGAGLAGTLAEVEIRSKSEAIDKIWEEMQRRQSLREGGGSSGGSGKNKNKKKSPMSSSSSRPGKKEKKRRLSPLEELSYVENESDDTNIGTGGEDDSDALVTTTANEDSKNYDETTIVEESSNNKDDGGIVGAISRFYKQADNMAASQALLLNKELEDRGILEKITDETGLRVVGKQKKEEKEEQSE</sequence>
<feature type="region of interest" description="Disordered" evidence="1">
    <location>
        <begin position="219"/>
        <end position="318"/>
    </location>
</feature>
<accession>A0ABD3MS00</accession>
<evidence type="ECO:0000256" key="1">
    <source>
        <dbReference type="SAM" id="MobiDB-lite"/>
    </source>
</evidence>
<evidence type="ECO:0000256" key="2">
    <source>
        <dbReference type="SAM" id="Phobius"/>
    </source>
</evidence>